<keyword evidence="2" id="KW-1185">Reference proteome</keyword>
<accession>A0A4Z2EAH9</accession>
<dbReference type="Proteomes" id="UP000314294">
    <property type="component" value="Unassembled WGS sequence"/>
</dbReference>
<dbReference type="EMBL" id="SRLO01011736">
    <property type="protein sequence ID" value="TNN25761.1"/>
    <property type="molecule type" value="Genomic_DNA"/>
</dbReference>
<sequence length="57" mass="6439">MPMFGVKKKKRLCVKPAPTKCSVRVTHHANHNHTPAHSNKPIPDNNTFQAESRCCLM</sequence>
<dbReference type="AlphaFoldDB" id="A0A4Z2EAH9"/>
<comment type="caution">
    <text evidence="1">The sequence shown here is derived from an EMBL/GenBank/DDBJ whole genome shotgun (WGS) entry which is preliminary data.</text>
</comment>
<name>A0A4Z2EAH9_9TELE</name>
<evidence type="ECO:0000313" key="1">
    <source>
        <dbReference type="EMBL" id="TNN25761.1"/>
    </source>
</evidence>
<gene>
    <name evidence="1" type="ORF">EYF80_064107</name>
</gene>
<organism evidence="1 2">
    <name type="scientific">Liparis tanakae</name>
    <name type="common">Tanaka's snailfish</name>
    <dbReference type="NCBI Taxonomy" id="230148"/>
    <lineage>
        <taxon>Eukaryota</taxon>
        <taxon>Metazoa</taxon>
        <taxon>Chordata</taxon>
        <taxon>Craniata</taxon>
        <taxon>Vertebrata</taxon>
        <taxon>Euteleostomi</taxon>
        <taxon>Actinopterygii</taxon>
        <taxon>Neopterygii</taxon>
        <taxon>Teleostei</taxon>
        <taxon>Neoteleostei</taxon>
        <taxon>Acanthomorphata</taxon>
        <taxon>Eupercaria</taxon>
        <taxon>Perciformes</taxon>
        <taxon>Cottioidei</taxon>
        <taxon>Cottales</taxon>
        <taxon>Liparidae</taxon>
        <taxon>Liparis</taxon>
    </lineage>
</organism>
<reference evidence="1 2" key="1">
    <citation type="submission" date="2019-03" db="EMBL/GenBank/DDBJ databases">
        <title>First draft genome of Liparis tanakae, snailfish: a comprehensive survey of snailfish specific genes.</title>
        <authorList>
            <person name="Kim W."/>
            <person name="Song I."/>
            <person name="Jeong J.-H."/>
            <person name="Kim D."/>
            <person name="Kim S."/>
            <person name="Ryu S."/>
            <person name="Song J.Y."/>
            <person name="Lee S.K."/>
        </authorList>
    </citation>
    <scope>NUCLEOTIDE SEQUENCE [LARGE SCALE GENOMIC DNA]</scope>
    <source>
        <tissue evidence="1">Muscle</tissue>
    </source>
</reference>
<proteinExistence type="predicted"/>
<evidence type="ECO:0000313" key="2">
    <source>
        <dbReference type="Proteomes" id="UP000314294"/>
    </source>
</evidence>
<protein>
    <submittedName>
        <fullName evidence="1">Uncharacterized protein</fullName>
    </submittedName>
</protein>